<keyword evidence="7" id="KW-1185">Reference proteome</keyword>
<name>A0A1Y2BUZ4_9FUNG</name>
<dbReference type="AlphaFoldDB" id="A0A1Y2BUZ4"/>
<dbReference type="EMBL" id="MCGO01000043">
    <property type="protein sequence ID" value="ORY38592.1"/>
    <property type="molecule type" value="Genomic_DNA"/>
</dbReference>
<comment type="cofactor">
    <cofactor evidence="1">
        <name>Zn(2+)</name>
        <dbReference type="ChEBI" id="CHEBI:29105"/>
    </cofactor>
</comment>
<sequence>MTETFIAHELQADGTFQTAEFRVSVSDNQAVVERNGVEQQRLSGSYKLCRVLQCGLCCTDLARPFLPYALPQCVGHEALVECEGTRFCVEINDSCESHDSPNRCVFCLNTADSPLPTQCPHRITMGINTWHGAMAPWLLCPTRNLVRVIDANLSNDAATMLEPFAAALHGVDCSGSANAEKVAVLGAGRLGLMTVLALNARRTINKRVQIISAIVRDDRHAQIARDFGADNVIIVAKDNTALLEDASLNSKFDVVFDTTGTPDGLRHALTLAKREIHLKSTHGQPVFGLRHLTEMVVAELALVPLDFEFSWTTGKNKNNKNVFCSSTVPVSVTRAVEATGRFVHTQLSVHAADAAFQTGALEQKLLATGSPFPRFDLAIVTSLSEIDALIQPSPKHDRSLIRPRGAILLLQNETESTSHDTHSRLLVSKKIKISTSRCGDFHNALEVMMQKDSEGKLLGTRLEKLVTHRYLLKDLPHAFDVAKGTVNERGRPVKIIIDCHEMPLNK</sequence>
<comment type="caution">
    <text evidence="6">The sequence shown here is derived from an EMBL/GenBank/DDBJ whole genome shotgun (WGS) entry which is preliminary data.</text>
</comment>
<evidence type="ECO:0000256" key="5">
    <source>
        <dbReference type="ARBA" id="ARBA00023002"/>
    </source>
</evidence>
<keyword evidence="4" id="KW-0862">Zinc</keyword>
<dbReference type="SUPFAM" id="SSF51735">
    <property type="entry name" value="NAD(P)-binding Rossmann-fold domains"/>
    <property type="match status" value="1"/>
</dbReference>
<evidence type="ECO:0000313" key="6">
    <source>
        <dbReference type="EMBL" id="ORY38592.1"/>
    </source>
</evidence>
<dbReference type="GO" id="GO:0046872">
    <property type="term" value="F:metal ion binding"/>
    <property type="evidence" value="ECO:0007669"/>
    <property type="project" value="UniProtKB-KW"/>
</dbReference>
<gene>
    <name evidence="6" type="ORF">BCR33DRAFT_720623</name>
</gene>
<evidence type="ECO:0000256" key="4">
    <source>
        <dbReference type="ARBA" id="ARBA00022833"/>
    </source>
</evidence>
<evidence type="ECO:0000256" key="3">
    <source>
        <dbReference type="ARBA" id="ARBA00022723"/>
    </source>
</evidence>
<evidence type="ECO:0000313" key="7">
    <source>
        <dbReference type="Proteomes" id="UP000193642"/>
    </source>
</evidence>
<accession>A0A1Y2BUZ4</accession>
<dbReference type="InterPro" id="IPR011032">
    <property type="entry name" value="GroES-like_sf"/>
</dbReference>
<dbReference type="GO" id="GO:0016491">
    <property type="term" value="F:oxidoreductase activity"/>
    <property type="evidence" value="ECO:0007669"/>
    <property type="project" value="UniProtKB-KW"/>
</dbReference>
<dbReference type="PANTHER" id="PTHR43350">
    <property type="entry name" value="NAD-DEPENDENT ALCOHOL DEHYDROGENASE"/>
    <property type="match status" value="1"/>
</dbReference>
<protein>
    <recommendedName>
        <fullName evidence="8">GroES-like protein</fullName>
    </recommendedName>
</protein>
<dbReference type="Proteomes" id="UP000193642">
    <property type="component" value="Unassembled WGS sequence"/>
</dbReference>
<dbReference type="SUPFAM" id="SSF50129">
    <property type="entry name" value="GroES-like"/>
    <property type="match status" value="1"/>
</dbReference>
<feature type="non-terminal residue" evidence="6">
    <location>
        <position position="1"/>
    </location>
</feature>
<dbReference type="OrthoDB" id="3941538at2759"/>
<dbReference type="Gene3D" id="3.40.50.720">
    <property type="entry name" value="NAD(P)-binding Rossmann-like Domain"/>
    <property type="match status" value="2"/>
</dbReference>
<reference evidence="6 7" key="1">
    <citation type="submission" date="2016-07" db="EMBL/GenBank/DDBJ databases">
        <title>Pervasive Adenine N6-methylation of Active Genes in Fungi.</title>
        <authorList>
            <consortium name="DOE Joint Genome Institute"/>
            <person name="Mondo S.J."/>
            <person name="Dannebaum R.O."/>
            <person name="Kuo R.C."/>
            <person name="Labutti K."/>
            <person name="Haridas S."/>
            <person name="Kuo A."/>
            <person name="Salamov A."/>
            <person name="Ahrendt S.R."/>
            <person name="Lipzen A."/>
            <person name="Sullivan W."/>
            <person name="Andreopoulos W.B."/>
            <person name="Clum A."/>
            <person name="Lindquist E."/>
            <person name="Daum C."/>
            <person name="Ramamoorthy G.K."/>
            <person name="Gryganskyi A."/>
            <person name="Culley D."/>
            <person name="Magnuson J.K."/>
            <person name="James T.Y."/>
            <person name="O'Malley M.A."/>
            <person name="Stajich J.E."/>
            <person name="Spatafora J.W."/>
            <person name="Visel A."/>
            <person name="Grigoriev I.V."/>
        </authorList>
    </citation>
    <scope>NUCLEOTIDE SEQUENCE [LARGE SCALE GENOMIC DNA]</scope>
    <source>
        <strain evidence="6 7">JEL800</strain>
    </source>
</reference>
<dbReference type="InterPro" id="IPR036291">
    <property type="entry name" value="NAD(P)-bd_dom_sf"/>
</dbReference>
<organism evidence="6 7">
    <name type="scientific">Rhizoclosmatium globosum</name>
    <dbReference type="NCBI Taxonomy" id="329046"/>
    <lineage>
        <taxon>Eukaryota</taxon>
        <taxon>Fungi</taxon>
        <taxon>Fungi incertae sedis</taxon>
        <taxon>Chytridiomycota</taxon>
        <taxon>Chytridiomycota incertae sedis</taxon>
        <taxon>Chytridiomycetes</taxon>
        <taxon>Chytridiales</taxon>
        <taxon>Chytriomycetaceae</taxon>
        <taxon>Rhizoclosmatium</taxon>
    </lineage>
</organism>
<evidence type="ECO:0008006" key="8">
    <source>
        <dbReference type="Google" id="ProtNLM"/>
    </source>
</evidence>
<keyword evidence="3" id="KW-0479">Metal-binding</keyword>
<dbReference type="STRING" id="329046.A0A1Y2BUZ4"/>
<evidence type="ECO:0000256" key="1">
    <source>
        <dbReference type="ARBA" id="ARBA00001947"/>
    </source>
</evidence>
<comment type="similarity">
    <text evidence="2">Belongs to the zinc-containing alcohol dehydrogenase family.</text>
</comment>
<keyword evidence="5" id="KW-0560">Oxidoreductase</keyword>
<dbReference type="Gene3D" id="3.90.180.10">
    <property type="entry name" value="Medium-chain alcohol dehydrogenases, catalytic domain"/>
    <property type="match status" value="2"/>
</dbReference>
<proteinExistence type="inferred from homology"/>
<dbReference type="PANTHER" id="PTHR43350:SF19">
    <property type="entry name" value="D-GULOSIDE 3-DEHYDROGENASE"/>
    <property type="match status" value="1"/>
</dbReference>
<evidence type="ECO:0000256" key="2">
    <source>
        <dbReference type="ARBA" id="ARBA00008072"/>
    </source>
</evidence>